<protein>
    <recommendedName>
        <fullName evidence="2">SRPBCC domain-containing protein</fullName>
    </recommendedName>
</protein>
<evidence type="ECO:0000313" key="1">
    <source>
        <dbReference type="EMBL" id="HHL42425.1"/>
    </source>
</evidence>
<organism evidence="1">
    <name type="scientific">Hellea balneolensis</name>
    <dbReference type="NCBI Taxonomy" id="287478"/>
    <lineage>
        <taxon>Bacteria</taxon>
        <taxon>Pseudomonadati</taxon>
        <taxon>Pseudomonadota</taxon>
        <taxon>Alphaproteobacteria</taxon>
        <taxon>Maricaulales</taxon>
        <taxon>Robiginitomaculaceae</taxon>
        <taxon>Hellea</taxon>
    </lineage>
</organism>
<proteinExistence type="predicted"/>
<gene>
    <name evidence="1" type="ORF">ENJ42_02310</name>
</gene>
<reference evidence="1" key="1">
    <citation type="journal article" date="2020" name="mSystems">
        <title>Genome- and Community-Level Interaction Insights into Carbon Utilization and Element Cycling Functions of Hydrothermarchaeota in Hydrothermal Sediment.</title>
        <authorList>
            <person name="Zhou Z."/>
            <person name="Liu Y."/>
            <person name="Xu W."/>
            <person name="Pan J."/>
            <person name="Luo Z.H."/>
            <person name="Li M."/>
        </authorList>
    </citation>
    <scope>NUCLEOTIDE SEQUENCE [LARGE SCALE GENOMIC DNA]</scope>
    <source>
        <strain evidence="1">HyVt-485</strain>
    </source>
</reference>
<dbReference type="AlphaFoldDB" id="A0A7C5R7Q1"/>
<dbReference type="EMBL" id="DRMJ01000112">
    <property type="protein sequence ID" value="HHL42425.1"/>
    <property type="molecule type" value="Genomic_DNA"/>
</dbReference>
<evidence type="ECO:0008006" key="2">
    <source>
        <dbReference type="Google" id="ProtNLM"/>
    </source>
</evidence>
<accession>A0A7C5R7Q1</accession>
<dbReference type="Proteomes" id="UP000885830">
    <property type="component" value="Unassembled WGS sequence"/>
</dbReference>
<sequence length="174" mass="19923">MSRVNNEMIKTKTGHDWAYWIKWLNGRGAQNLTHGQIVKMLQAQCSSHWYCQTIAGTYEREFLGRRVHEMPKGFQVSTSKTIAVNTGELETAFLSKTDWPEGDLHISTHHAQKTIRGEWTGASGGRLAVLFENKDEEKSRIILTHMNLPSEGAAHHMKTAWRQSLSHLRKRLQT</sequence>
<comment type="caution">
    <text evidence="1">The sequence shown here is derived from an EMBL/GenBank/DDBJ whole genome shotgun (WGS) entry which is preliminary data.</text>
</comment>
<name>A0A7C5R7Q1_9PROT</name>